<keyword evidence="2" id="KW-1185">Reference proteome</keyword>
<organism evidence="1 2">
    <name type="scientific">Elysia crispata</name>
    <name type="common">lettuce slug</name>
    <dbReference type="NCBI Taxonomy" id="231223"/>
    <lineage>
        <taxon>Eukaryota</taxon>
        <taxon>Metazoa</taxon>
        <taxon>Spiralia</taxon>
        <taxon>Lophotrochozoa</taxon>
        <taxon>Mollusca</taxon>
        <taxon>Gastropoda</taxon>
        <taxon>Heterobranchia</taxon>
        <taxon>Euthyneura</taxon>
        <taxon>Panpulmonata</taxon>
        <taxon>Sacoglossa</taxon>
        <taxon>Placobranchoidea</taxon>
        <taxon>Plakobranchidae</taxon>
        <taxon>Elysia</taxon>
    </lineage>
</organism>
<reference evidence="1" key="1">
    <citation type="journal article" date="2023" name="G3 (Bethesda)">
        <title>A reference genome for the long-term kleptoplast-retaining sea slug Elysia crispata morphotype clarki.</title>
        <authorList>
            <person name="Eastman K.E."/>
            <person name="Pendleton A.L."/>
            <person name="Shaikh M.A."/>
            <person name="Suttiyut T."/>
            <person name="Ogas R."/>
            <person name="Tomko P."/>
            <person name="Gavelis G."/>
            <person name="Widhalm J.R."/>
            <person name="Wisecaver J.H."/>
        </authorList>
    </citation>
    <scope>NUCLEOTIDE SEQUENCE</scope>
    <source>
        <strain evidence="1">ECLA1</strain>
    </source>
</reference>
<gene>
    <name evidence="1" type="ORF">RRG08_038704</name>
</gene>
<evidence type="ECO:0000313" key="1">
    <source>
        <dbReference type="EMBL" id="KAK3770193.1"/>
    </source>
</evidence>
<accession>A0AAE0ZIY6</accession>
<dbReference type="Proteomes" id="UP001283361">
    <property type="component" value="Unassembled WGS sequence"/>
</dbReference>
<dbReference type="EMBL" id="JAWDGP010003865">
    <property type="protein sequence ID" value="KAK3770193.1"/>
    <property type="molecule type" value="Genomic_DNA"/>
</dbReference>
<sequence>MQWTGQARFDSLCPGDCNPSQKTWSSEVSHGVAQSVLKCLKTRLVPEEIREMAALSSPFSEEALRHKKGHRYHVTSPFSDIFKTQGTIIFTCLKFCSVYDPKNPNLINRFVCLYGESRSLTGQIEAGRGGCVPVWLSKLSIRATIPGRFGAPPEPDPGTQCLSSSIAITTPLLPQAITADYDPGYGSTLVGDGVRLGFKSNQRRSTKTAAPWRLRDSYGVTDYEALP</sequence>
<proteinExistence type="predicted"/>
<comment type="caution">
    <text evidence="1">The sequence shown here is derived from an EMBL/GenBank/DDBJ whole genome shotgun (WGS) entry which is preliminary data.</text>
</comment>
<evidence type="ECO:0000313" key="2">
    <source>
        <dbReference type="Proteomes" id="UP001283361"/>
    </source>
</evidence>
<name>A0AAE0ZIY6_9GAST</name>
<protein>
    <submittedName>
        <fullName evidence="1">Uncharacterized protein</fullName>
    </submittedName>
</protein>
<dbReference type="AlphaFoldDB" id="A0AAE0ZIY6"/>